<accession>A0AA40VBW2</accession>
<dbReference type="PANTHER" id="PTHR30502">
    <property type="entry name" value="2-KETO-3-DEOXY-L-RHAMNONATE ALDOLASE"/>
    <property type="match status" value="1"/>
</dbReference>
<evidence type="ECO:0000313" key="5">
    <source>
        <dbReference type="EMBL" id="MBA8914684.1"/>
    </source>
</evidence>
<evidence type="ECO:0000313" key="6">
    <source>
        <dbReference type="Proteomes" id="UP000543554"/>
    </source>
</evidence>
<dbReference type="AlphaFoldDB" id="A0AA40VBW2"/>
<evidence type="ECO:0000256" key="2">
    <source>
        <dbReference type="ARBA" id="ARBA00022723"/>
    </source>
</evidence>
<dbReference type="Proteomes" id="UP000543554">
    <property type="component" value="Unassembled WGS sequence"/>
</dbReference>
<comment type="caution">
    <text evidence="5">The sequence shown here is derived from an EMBL/GenBank/DDBJ whole genome shotgun (WGS) entry which is preliminary data.</text>
</comment>
<reference evidence="5 6" key="1">
    <citation type="submission" date="2020-08" db="EMBL/GenBank/DDBJ databases">
        <title>Genomic Encyclopedia of Type Strains, Phase IV (KMG-IV): sequencing the most valuable type-strain genomes for metagenomic binning, comparative biology and taxonomic classification.</title>
        <authorList>
            <person name="Goeker M."/>
        </authorList>
    </citation>
    <scope>NUCLEOTIDE SEQUENCE [LARGE SCALE GENOMIC DNA]</scope>
    <source>
        <strain evidence="5 6">DSM 11490</strain>
    </source>
</reference>
<evidence type="ECO:0000259" key="4">
    <source>
        <dbReference type="Pfam" id="PF03328"/>
    </source>
</evidence>
<sequence length="256" mass="26410">MVGTKPMPFGELVRSGTTYGTFVGLGSTVAAEVCAIAGFDWLLFDLEHGAGNERDLIGQIAVAKRHGVGTAVRVETPTRIRCGRVLDLGVEAVMAPRLDSAEEAAEFVSHLRYPPQGDRGVATYHSAAAFGLDPDYLSRANDAVVAIVQIETQPALSDVERIARTPGVDVLFVGPRDLAAALGTTPSPDAPDFAAALRSVVTACRGAGIGAGVLAGDAATAARYVQMGFAFVGIGSDSAFIAQGGQQAIRAVKALT</sequence>
<organism evidence="5 6">
    <name type="scientific">Methylorubrum thiocyanatum</name>
    <dbReference type="NCBI Taxonomy" id="47958"/>
    <lineage>
        <taxon>Bacteria</taxon>
        <taxon>Pseudomonadati</taxon>
        <taxon>Pseudomonadota</taxon>
        <taxon>Alphaproteobacteria</taxon>
        <taxon>Hyphomicrobiales</taxon>
        <taxon>Methylobacteriaceae</taxon>
        <taxon>Methylorubrum</taxon>
    </lineage>
</organism>
<dbReference type="InterPro" id="IPR040442">
    <property type="entry name" value="Pyrv_kinase-like_dom_sf"/>
</dbReference>
<evidence type="ECO:0000256" key="1">
    <source>
        <dbReference type="ARBA" id="ARBA00005568"/>
    </source>
</evidence>
<dbReference type="PANTHER" id="PTHR30502:SF0">
    <property type="entry name" value="PHOSPHOENOLPYRUVATE CARBOXYLASE FAMILY PROTEIN"/>
    <property type="match status" value="1"/>
</dbReference>
<dbReference type="EC" id="4.1.2.20" evidence="5"/>
<keyword evidence="3 5" id="KW-0456">Lyase</keyword>
<protein>
    <submittedName>
        <fullName evidence="5">2-dehydro-3-deoxyglucarate aldolase/4-hydroxy-2-oxoheptanedioate aldolase</fullName>
        <ecNumber evidence="5">4.1.2.20</ecNumber>
        <ecNumber evidence="5">4.1.2.52</ecNumber>
    </submittedName>
</protein>
<keyword evidence="2" id="KW-0479">Metal-binding</keyword>
<dbReference type="EC" id="4.1.2.52" evidence="5"/>
<dbReference type="InterPro" id="IPR015813">
    <property type="entry name" value="Pyrv/PenolPyrv_kinase-like_dom"/>
</dbReference>
<name>A0AA40VBW2_9HYPH</name>
<comment type="similarity">
    <text evidence="1">Belongs to the HpcH/HpaI aldolase family.</text>
</comment>
<dbReference type="Gene3D" id="3.20.20.60">
    <property type="entry name" value="Phosphoenolpyruvate-binding domains"/>
    <property type="match status" value="1"/>
</dbReference>
<dbReference type="GO" id="GO:0046872">
    <property type="term" value="F:metal ion binding"/>
    <property type="evidence" value="ECO:0007669"/>
    <property type="project" value="UniProtKB-KW"/>
</dbReference>
<feature type="domain" description="HpcH/HpaI aldolase/citrate lyase" evidence="4">
    <location>
        <begin position="20"/>
        <end position="239"/>
    </location>
</feature>
<dbReference type="GO" id="GO:0008672">
    <property type="term" value="F:2-dehydro-3-deoxyglucarate aldolase activity"/>
    <property type="evidence" value="ECO:0007669"/>
    <property type="project" value="UniProtKB-EC"/>
</dbReference>
<evidence type="ECO:0000256" key="3">
    <source>
        <dbReference type="ARBA" id="ARBA00023239"/>
    </source>
</evidence>
<dbReference type="SUPFAM" id="SSF51621">
    <property type="entry name" value="Phosphoenolpyruvate/pyruvate domain"/>
    <property type="match status" value="1"/>
</dbReference>
<proteinExistence type="inferred from homology"/>
<dbReference type="GO" id="GO:0005737">
    <property type="term" value="C:cytoplasm"/>
    <property type="evidence" value="ECO:0007669"/>
    <property type="project" value="TreeGrafter"/>
</dbReference>
<dbReference type="EMBL" id="JACJIB010000006">
    <property type="protein sequence ID" value="MBA8914684.1"/>
    <property type="molecule type" value="Genomic_DNA"/>
</dbReference>
<gene>
    <name evidence="5" type="ORF">HNR51_003777</name>
</gene>
<keyword evidence="6" id="KW-1185">Reference proteome</keyword>
<dbReference type="InterPro" id="IPR005000">
    <property type="entry name" value="Aldolase/citrate-lyase_domain"/>
</dbReference>
<dbReference type="InterPro" id="IPR050251">
    <property type="entry name" value="HpcH-HpaI_aldolase"/>
</dbReference>
<dbReference type="Pfam" id="PF03328">
    <property type="entry name" value="HpcH_HpaI"/>
    <property type="match status" value="1"/>
</dbReference>
<dbReference type="RefSeq" id="WP_182555943.1">
    <property type="nucleotide sequence ID" value="NZ_BPRF01000017.1"/>
</dbReference>